<evidence type="ECO:0000256" key="5">
    <source>
        <dbReference type="ARBA" id="ARBA00023136"/>
    </source>
</evidence>
<evidence type="ECO:0000256" key="3">
    <source>
        <dbReference type="ARBA" id="ARBA00022692"/>
    </source>
</evidence>
<keyword evidence="5 6" id="KW-0472">Membrane</keyword>
<protein>
    <recommendedName>
        <fullName evidence="6">Choline transporter-like protein</fullName>
    </recommendedName>
</protein>
<dbReference type="GO" id="GO:0022857">
    <property type="term" value="F:transmembrane transporter activity"/>
    <property type="evidence" value="ECO:0007669"/>
    <property type="project" value="UniProtKB-UniRule"/>
</dbReference>
<evidence type="ECO:0000256" key="2">
    <source>
        <dbReference type="ARBA" id="ARBA00007168"/>
    </source>
</evidence>
<feature type="region of interest" description="Disordered" evidence="7">
    <location>
        <begin position="706"/>
        <end position="755"/>
    </location>
</feature>
<feature type="transmembrane region" description="Helical" evidence="6">
    <location>
        <begin position="613"/>
        <end position="634"/>
    </location>
</feature>
<feature type="transmembrane region" description="Helical" evidence="6">
    <location>
        <begin position="474"/>
        <end position="492"/>
    </location>
</feature>
<feature type="transmembrane region" description="Helical" evidence="6">
    <location>
        <begin position="204"/>
        <end position="230"/>
    </location>
</feature>
<feature type="transmembrane region" description="Helical" evidence="6">
    <location>
        <begin position="443"/>
        <end position="468"/>
    </location>
</feature>
<dbReference type="GO" id="GO:0005886">
    <property type="term" value="C:plasma membrane"/>
    <property type="evidence" value="ECO:0007669"/>
    <property type="project" value="UniProtKB-SubCell"/>
</dbReference>
<feature type="transmembrane region" description="Helical" evidence="6">
    <location>
        <begin position="369"/>
        <end position="393"/>
    </location>
</feature>
<dbReference type="Pfam" id="PF04515">
    <property type="entry name" value="Choline_transpo"/>
    <property type="match status" value="1"/>
</dbReference>
<gene>
    <name evidence="8" type="ORF">OAUR00152_LOCUS437</name>
</gene>
<feature type="transmembrane region" description="Helical" evidence="6">
    <location>
        <begin position="270"/>
        <end position="294"/>
    </location>
</feature>
<keyword evidence="4 6" id="KW-1133">Transmembrane helix</keyword>
<feature type="transmembrane region" description="Helical" evidence="6">
    <location>
        <begin position="520"/>
        <end position="540"/>
    </location>
</feature>
<feature type="transmembrane region" description="Helical" evidence="6">
    <location>
        <begin position="65"/>
        <end position="85"/>
    </location>
</feature>
<keyword evidence="3 6" id="KW-0812">Transmembrane</keyword>
<evidence type="ECO:0000256" key="7">
    <source>
        <dbReference type="SAM" id="MobiDB-lite"/>
    </source>
</evidence>
<dbReference type="InterPro" id="IPR007603">
    <property type="entry name" value="Choline_transptr-like"/>
</dbReference>
<accession>A0A7S4HIL7</accession>
<dbReference type="PANTHER" id="PTHR12385">
    <property type="entry name" value="CHOLINE TRANSPORTER-LIKE (SLC FAMILY 44)"/>
    <property type="match status" value="1"/>
</dbReference>
<comment type="similarity">
    <text evidence="2 6">Belongs to the CTL (choline transporter-like) family.</text>
</comment>
<reference evidence="8" key="1">
    <citation type="submission" date="2021-01" db="EMBL/GenBank/DDBJ databases">
        <authorList>
            <person name="Corre E."/>
            <person name="Pelletier E."/>
            <person name="Niang G."/>
            <person name="Scheremetjew M."/>
            <person name="Finn R."/>
            <person name="Kale V."/>
            <person name="Holt S."/>
            <person name="Cochrane G."/>
            <person name="Meng A."/>
            <person name="Brown T."/>
            <person name="Cohen L."/>
        </authorList>
    </citation>
    <scope>NUCLEOTIDE SEQUENCE</scope>
    <source>
        <strain evidence="8">Isolate 1302-5</strain>
    </source>
</reference>
<feature type="transmembrane region" description="Helical" evidence="6">
    <location>
        <begin position="168"/>
        <end position="188"/>
    </location>
</feature>
<evidence type="ECO:0000256" key="4">
    <source>
        <dbReference type="ARBA" id="ARBA00022989"/>
    </source>
</evidence>
<evidence type="ECO:0000313" key="8">
    <source>
        <dbReference type="EMBL" id="CAE2200346.1"/>
    </source>
</evidence>
<feature type="transmembrane region" description="Helical" evidence="6">
    <location>
        <begin position="568"/>
        <end position="593"/>
    </location>
</feature>
<proteinExistence type="inferred from homology"/>
<organism evidence="8">
    <name type="scientific">Odontella aurita</name>
    <dbReference type="NCBI Taxonomy" id="265563"/>
    <lineage>
        <taxon>Eukaryota</taxon>
        <taxon>Sar</taxon>
        <taxon>Stramenopiles</taxon>
        <taxon>Ochrophyta</taxon>
        <taxon>Bacillariophyta</taxon>
        <taxon>Mediophyceae</taxon>
        <taxon>Biddulphiophycidae</taxon>
        <taxon>Eupodiscales</taxon>
        <taxon>Odontellaceae</taxon>
        <taxon>Odontella</taxon>
    </lineage>
</organism>
<feature type="transmembrane region" description="Helical" evidence="6">
    <location>
        <begin position="413"/>
        <end position="431"/>
    </location>
</feature>
<dbReference type="AlphaFoldDB" id="A0A7S4HIL7"/>
<dbReference type="EMBL" id="HBKQ01000649">
    <property type="protein sequence ID" value="CAE2200346.1"/>
    <property type="molecule type" value="Transcribed_RNA"/>
</dbReference>
<dbReference type="PANTHER" id="PTHR12385:SF88">
    <property type="entry name" value="CHOLINE TRANSPORTER-LIKE PROTEIN CTL1"/>
    <property type="match status" value="1"/>
</dbReference>
<comment type="subcellular location">
    <subcellularLocation>
        <location evidence="6">Cell membrane</location>
        <topology evidence="6">Multi-pass membrane protein</topology>
    </subcellularLocation>
    <subcellularLocation>
        <location evidence="1">Membrane</location>
        <topology evidence="1">Multi-pass membrane protein</topology>
    </subcellularLocation>
</comment>
<name>A0A7S4HIL7_9STRA</name>
<evidence type="ECO:0000256" key="6">
    <source>
        <dbReference type="RuleBase" id="RU368066"/>
    </source>
</evidence>
<evidence type="ECO:0000256" key="1">
    <source>
        <dbReference type="ARBA" id="ARBA00004141"/>
    </source>
</evidence>
<sequence length="755" mass="83738">MSQNDKSTLLRASPTVIPVSRDPDESALTTIQLSPLYSKPRVPREDTIPPEVRWHPQDRKRTDKCWANTFFFAYATFLGTCIFIFSKAQPKYQRANDGSGRRVISNHFHNDVSTCCNEVAEGGHFMAQTWGLCSKLDDSPIGGRRLAIGGPKFDGDEGMFDAFLEAPLIIVGCVAAVALFALVWLVLLRKYSTQIVFGTEIMKVFLLLCFALFAGGGSVSFLSMILAIGLGSFAYSRKNDLLQAARIISHSAVALRGNPRMIAGLVGIKLLYILQACLFIGAFTASFEIVEVVAQYLPRNRCPMGDFEASNTTRSESYCYTQFSMESPGVKCFGTNCLSDDPLPQGEVEGSCVYEYPPYVRTMTQLQALLWLWSILLVDKVRLAFVGCMVGSWHFHRNDNDGKPSVSVAIKTAFTKSIGTLAFAATITGVIDRFRRKQTNVACCWWMWIGPQCIFLLPFQAFLCIYGTCIAEALQLFTKFSVLLHVFTGLPLEEAGKKCKAIMNRHYKGGFITEYSSKSVLMAGSYLFSITVGFIAWGWVDAAFDCTTFADATGQEDSEQFQFWLLLVWAYFFFIICTYPIAGVLVIMMLNSFMQRVESRRYRKGAATTQDSWVPPLAGVFVSCVCMLLFRFMARIILDAVDTMFLCFAIDQDNGVDGRGKDDFGTIIKAMPEYAVASPIESIDPEQPIVSGVIERDLPPEADIVIDEGGSDIDGHHSNSKTQNAKKSDNMKANAKMAGYDPDEEQATVKQSAKN</sequence>
<comment type="function">
    <text evidence="6">Choline transporter.</text>
</comment>